<comment type="caution">
    <text evidence="1">The sequence shown here is derived from an EMBL/GenBank/DDBJ whole genome shotgun (WGS) entry which is preliminary data.</text>
</comment>
<gene>
    <name evidence="1" type="ORF">S01H1_46247</name>
</gene>
<dbReference type="AlphaFoldDB" id="X0UKP0"/>
<reference evidence="1" key="1">
    <citation type="journal article" date="2014" name="Front. Microbiol.">
        <title>High frequency of phylogenetically diverse reductive dehalogenase-homologous genes in deep subseafloor sedimentary metagenomes.</title>
        <authorList>
            <person name="Kawai M."/>
            <person name="Futagami T."/>
            <person name="Toyoda A."/>
            <person name="Takaki Y."/>
            <person name="Nishi S."/>
            <person name="Hori S."/>
            <person name="Arai W."/>
            <person name="Tsubouchi T."/>
            <person name="Morono Y."/>
            <person name="Uchiyama I."/>
            <person name="Ito T."/>
            <person name="Fujiyama A."/>
            <person name="Inagaki F."/>
            <person name="Takami H."/>
        </authorList>
    </citation>
    <scope>NUCLEOTIDE SEQUENCE</scope>
    <source>
        <strain evidence="1">Expedition CK06-06</strain>
    </source>
</reference>
<protein>
    <submittedName>
        <fullName evidence="1">Uncharacterized protein</fullName>
    </submittedName>
</protein>
<dbReference type="EMBL" id="BARS01029602">
    <property type="protein sequence ID" value="GAG06379.1"/>
    <property type="molecule type" value="Genomic_DNA"/>
</dbReference>
<sequence>METGIIKLKGVEAKYTFLKDPGGSWMELYYSIVPTKPQQIAEQIRTIEA</sequence>
<name>X0UKP0_9ZZZZ</name>
<organism evidence="1">
    <name type="scientific">marine sediment metagenome</name>
    <dbReference type="NCBI Taxonomy" id="412755"/>
    <lineage>
        <taxon>unclassified sequences</taxon>
        <taxon>metagenomes</taxon>
        <taxon>ecological metagenomes</taxon>
    </lineage>
</organism>
<accession>X0UKP0</accession>
<feature type="non-terminal residue" evidence="1">
    <location>
        <position position="49"/>
    </location>
</feature>
<proteinExistence type="predicted"/>
<evidence type="ECO:0000313" key="1">
    <source>
        <dbReference type="EMBL" id="GAG06379.1"/>
    </source>
</evidence>